<dbReference type="AlphaFoldDB" id="A0A160U0I1"/>
<accession>A0A160U0I1</accession>
<evidence type="ECO:0000313" key="1">
    <source>
        <dbReference type="EMBL" id="CUS56084.1"/>
    </source>
</evidence>
<organism evidence="1">
    <name type="scientific">hydrothermal vent metagenome</name>
    <dbReference type="NCBI Taxonomy" id="652676"/>
    <lineage>
        <taxon>unclassified sequences</taxon>
        <taxon>metagenomes</taxon>
        <taxon>ecological metagenomes</taxon>
    </lineage>
</organism>
<reference evidence="1" key="1">
    <citation type="submission" date="2015-10" db="EMBL/GenBank/DDBJ databases">
        <authorList>
            <person name="Gilbert D.G."/>
        </authorList>
    </citation>
    <scope>NUCLEOTIDE SEQUENCE</scope>
</reference>
<evidence type="ECO:0008006" key="2">
    <source>
        <dbReference type="Google" id="ProtNLM"/>
    </source>
</evidence>
<protein>
    <recommendedName>
        <fullName evidence="2">DUF1499 domain-containing protein</fullName>
    </recommendedName>
</protein>
<name>A0A160U0I1_9ZZZZ</name>
<proteinExistence type="predicted"/>
<dbReference type="InterPro" id="IPR010865">
    <property type="entry name" value="DUF1499"/>
</dbReference>
<dbReference type="Pfam" id="PF07386">
    <property type="entry name" value="DUF1499"/>
    <property type="match status" value="1"/>
</dbReference>
<dbReference type="EMBL" id="CZQD01000018">
    <property type="protein sequence ID" value="CUS56084.1"/>
    <property type="molecule type" value="Genomic_DNA"/>
</dbReference>
<sequence length="130" mass="14174">MSDFLDFKTLQRPKSPNTYLVAPAGFADQASPDEEGPIFFCSTDSLFSQVEALVAMRKDWRLKALDAQAGRISFIAVSKLFKFKDDVDIAVLPSDGKSTLAVYSASRVGYSDMGANAKRVNDLLASLQVT</sequence>
<gene>
    <name evidence="1" type="ORF">MGWOODY_Hyp2542</name>
</gene>